<accession>A0ABN6MW66</accession>
<dbReference type="PANTHER" id="PTHR43591:SF24">
    <property type="entry name" value="2-METHOXY-6-POLYPRENYL-1,4-BENZOQUINOL METHYLASE, MITOCHONDRIAL"/>
    <property type="match status" value="1"/>
</dbReference>
<organism evidence="2 3">
    <name type="scientific">Anaeromyxobacter oryzae</name>
    <dbReference type="NCBI Taxonomy" id="2918170"/>
    <lineage>
        <taxon>Bacteria</taxon>
        <taxon>Pseudomonadati</taxon>
        <taxon>Myxococcota</taxon>
        <taxon>Myxococcia</taxon>
        <taxon>Myxococcales</taxon>
        <taxon>Cystobacterineae</taxon>
        <taxon>Anaeromyxobacteraceae</taxon>
        <taxon>Anaeromyxobacter</taxon>
    </lineage>
</organism>
<reference evidence="3" key="1">
    <citation type="journal article" date="2022" name="Int. J. Syst. Evol. Microbiol.">
        <title>Anaeromyxobacter oryzae sp. nov., Anaeromyxobacter diazotrophicus sp. nov. and Anaeromyxobacter paludicola sp. nov., isolated from paddy soils.</title>
        <authorList>
            <person name="Itoh H."/>
            <person name="Xu Z."/>
            <person name="Mise K."/>
            <person name="Masuda Y."/>
            <person name="Ushijima N."/>
            <person name="Hayakawa C."/>
            <person name="Shiratori Y."/>
            <person name="Senoo K."/>
        </authorList>
    </citation>
    <scope>NUCLEOTIDE SEQUENCE [LARGE SCALE GENOMIC DNA]</scope>
    <source>
        <strain evidence="3">Red232</strain>
    </source>
</reference>
<name>A0ABN6MW66_9BACT</name>
<protein>
    <submittedName>
        <fullName evidence="2">Methyltransferase type 11</fullName>
    </submittedName>
</protein>
<dbReference type="GO" id="GO:0032259">
    <property type="term" value="P:methylation"/>
    <property type="evidence" value="ECO:0007669"/>
    <property type="project" value="UniProtKB-KW"/>
</dbReference>
<evidence type="ECO:0000313" key="2">
    <source>
        <dbReference type="EMBL" id="BDG05165.1"/>
    </source>
</evidence>
<gene>
    <name evidence="2" type="ORF">AMOR_41610</name>
</gene>
<dbReference type="Gene3D" id="3.40.50.150">
    <property type="entry name" value="Vaccinia Virus protein VP39"/>
    <property type="match status" value="1"/>
</dbReference>
<dbReference type="InterPro" id="IPR029063">
    <property type="entry name" value="SAM-dependent_MTases_sf"/>
</dbReference>
<dbReference type="PANTHER" id="PTHR43591">
    <property type="entry name" value="METHYLTRANSFERASE"/>
    <property type="match status" value="1"/>
</dbReference>
<dbReference type="RefSeq" id="WP_248353726.1">
    <property type="nucleotide sequence ID" value="NZ_AP025591.1"/>
</dbReference>
<proteinExistence type="predicted"/>
<sequence length="221" mass="23996">MSTQAKAYRGVAMEGFIADWYARNTARDFRRFSETARAVAERAKPGGRVLEVAPGPGYLAIELARRGYEVVGLDISRSFVRIATRNAASAGVAAKFEHGDVAHMPFPDASFDFVVCTAAFKNFTDPVGALDEIHRVLRPGGGASIVDLRKDAPHAAIGEEVARMGLSPLNAALTRWTFRLLLLPRAYTRESIVELARRSRFGGCELGEEGIGFDLRLAKGA</sequence>
<keyword evidence="2" id="KW-0489">Methyltransferase</keyword>
<evidence type="ECO:0000313" key="3">
    <source>
        <dbReference type="Proteomes" id="UP001162891"/>
    </source>
</evidence>
<evidence type="ECO:0000259" key="1">
    <source>
        <dbReference type="Pfam" id="PF08241"/>
    </source>
</evidence>
<dbReference type="Pfam" id="PF08241">
    <property type="entry name" value="Methyltransf_11"/>
    <property type="match status" value="1"/>
</dbReference>
<dbReference type="CDD" id="cd02440">
    <property type="entry name" value="AdoMet_MTases"/>
    <property type="match status" value="1"/>
</dbReference>
<feature type="domain" description="Methyltransferase type 11" evidence="1">
    <location>
        <begin position="50"/>
        <end position="141"/>
    </location>
</feature>
<dbReference type="SUPFAM" id="SSF53335">
    <property type="entry name" value="S-adenosyl-L-methionine-dependent methyltransferases"/>
    <property type="match status" value="1"/>
</dbReference>
<dbReference type="Proteomes" id="UP001162891">
    <property type="component" value="Chromosome"/>
</dbReference>
<keyword evidence="3" id="KW-1185">Reference proteome</keyword>
<dbReference type="GO" id="GO:0008168">
    <property type="term" value="F:methyltransferase activity"/>
    <property type="evidence" value="ECO:0007669"/>
    <property type="project" value="UniProtKB-KW"/>
</dbReference>
<keyword evidence="2" id="KW-0808">Transferase</keyword>
<dbReference type="EMBL" id="AP025591">
    <property type="protein sequence ID" value="BDG05165.1"/>
    <property type="molecule type" value="Genomic_DNA"/>
</dbReference>
<dbReference type="InterPro" id="IPR013216">
    <property type="entry name" value="Methyltransf_11"/>
</dbReference>